<evidence type="ECO:0000256" key="1">
    <source>
        <dbReference type="ARBA" id="ARBA00008559"/>
    </source>
</evidence>
<keyword evidence="2" id="KW-0238">DNA-binding</keyword>
<sequence length="95" mass="10531">MEQQLPSKTTNSSTGVDNGGAIAPLREAVSEALDQYFQQLNGHDCYGLHQLVMREVEVPLIQAAMAYADGNQTRAAQLLGINRGTLRRKLREYQL</sequence>
<dbReference type="Gene3D" id="1.10.10.60">
    <property type="entry name" value="Homeodomain-like"/>
    <property type="match status" value="1"/>
</dbReference>
<proteinExistence type="inferred from homology"/>
<feature type="region of interest" description="Disordered" evidence="4">
    <location>
        <begin position="1"/>
        <end position="20"/>
    </location>
</feature>
<dbReference type="Proteomes" id="UP000275461">
    <property type="component" value="Unassembled WGS sequence"/>
</dbReference>
<comment type="similarity">
    <text evidence="1">Belongs to the transcriptional regulatory Fis family.</text>
</comment>
<dbReference type="SUPFAM" id="SSF46689">
    <property type="entry name" value="Homeodomain-like"/>
    <property type="match status" value="1"/>
</dbReference>
<feature type="compositionally biased region" description="Polar residues" evidence="4">
    <location>
        <begin position="1"/>
        <end position="16"/>
    </location>
</feature>
<gene>
    <name evidence="6" type="ORF">DFR31_1053</name>
</gene>
<dbReference type="PRINTS" id="PR01591">
    <property type="entry name" value="DNABINDNGFIS"/>
</dbReference>
<evidence type="ECO:0000259" key="5">
    <source>
        <dbReference type="Pfam" id="PF02954"/>
    </source>
</evidence>
<dbReference type="Pfam" id="PF02954">
    <property type="entry name" value="HTH_8"/>
    <property type="match status" value="1"/>
</dbReference>
<protein>
    <recommendedName>
        <fullName evidence="3">Putative Fis-like DNA-binding protein</fullName>
    </recommendedName>
</protein>
<dbReference type="PANTHER" id="PTHR47918:SF1">
    <property type="entry name" value="DNA-BINDING PROTEIN FIS"/>
    <property type="match status" value="1"/>
</dbReference>
<dbReference type="PANTHER" id="PTHR47918">
    <property type="entry name" value="DNA-BINDING PROTEIN FIS"/>
    <property type="match status" value="1"/>
</dbReference>
<organism evidence="6 7">
    <name type="scientific">Alkalispirillum mobile</name>
    <dbReference type="NCBI Taxonomy" id="85925"/>
    <lineage>
        <taxon>Bacteria</taxon>
        <taxon>Pseudomonadati</taxon>
        <taxon>Pseudomonadota</taxon>
        <taxon>Gammaproteobacteria</taxon>
        <taxon>Chromatiales</taxon>
        <taxon>Ectothiorhodospiraceae</taxon>
        <taxon>Alkalispirillum</taxon>
    </lineage>
</organism>
<dbReference type="InterPro" id="IPR002197">
    <property type="entry name" value="HTH_Fis"/>
</dbReference>
<dbReference type="InterPro" id="IPR050207">
    <property type="entry name" value="Trans_regulatory_Fis"/>
</dbReference>
<accession>A0A498C7Q2</accession>
<dbReference type="GO" id="GO:0043565">
    <property type="term" value="F:sequence-specific DNA binding"/>
    <property type="evidence" value="ECO:0007669"/>
    <property type="project" value="InterPro"/>
</dbReference>
<comment type="caution">
    <text evidence="6">The sequence shown here is derived from an EMBL/GenBank/DDBJ whole genome shotgun (WGS) entry which is preliminary data.</text>
</comment>
<dbReference type="InterPro" id="IPR005412">
    <property type="entry name" value="Fis_DNA-bd"/>
</dbReference>
<keyword evidence="7" id="KW-1185">Reference proteome</keyword>
<dbReference type="PRINTS" id="PR01590">
    <property type="entry name" value="HTHFIS"/>
</dbReference>
<dbReference type="NCBIfam" id="NF001659">
    <property type="entry name" value="PRK00430.1"/>
    <property type="match status" value="1"/>
</dbReference>
<dbReference type="OrthoDB" id="9802388at2"/>
<dbReference type="RefSeq" id="WP_121441569.1">
    <property type="nucleotide sequence ID" value="NZ_RCDA01000001.1"/>
</dbReference>
<reference evidence="6 7" key="1">
    <citation type="submission" date="2018-10" db="EMBL/GenBank/DDBJ databases">
        <title>Genomic Encyclopedia of Type Strains, Phase IV (KMG-IV): sequencing the most valuable type-strain genomes for metagenomic binning, comparative biology and taxonomic classification.</title>
        <authorList>
            <person name="Goeker M."/>
        </authorList>
    </citation>
    <scope>NUCLEOTIDE SEQUENCE [LARGE SCALE GENOMIC DNA]</scope>
    <source>
        <strain evidence="6 7">DSM 12769</strain>
    </source>
</reference>
<evidence type="ECO:0000256" key="3">
    <source>
        <dbReference type="ARBA" id="ARBA00029540"/>
    </source>
</evidence>
<dbReference type="GO" id="GO:0006355">
    <property type="term" value="P:regulation of DNA-templated transcription"/>
    <property type="evidence" value="ECO:0007669"/>
    <property type="project" value="InterPro"/>
</dbReference>
<feature type="domain" description="DNA binding HTH" evidence="5">
    <location>
        <begin position="53"/>
        <end position="93"/>
    </location>
</feature>
<evidence type="ECO:0000313" key="7">
    <source>
        <dbReference type="Proteomes" id="UP000275461"/>
    </source>
</evidence>
<name>A0A498C7Q2_9GAMM</name>
<dbReference type="EMBL" id="RCDA01000001">
    <property type="protein sequence ID" value="RLK51137.1"/>
    <property type="molecule type" value="Genomic_DNA"/>
</dbReference>
<dbReference type="InterPro" id="IPR009057">
    <property type="entry name" value="Homeodomain-like_sf"/>
</dbReference>
<evidence type="ECO:0000256" key="4">
    <source>
        <dbReference type="SAM" id="MobiDB-lite"/>
    </source>
</evidence>
<evidence type="ECO:0000256" key="2">
    <source>
        <dbReference type="ARBA" id="ARBA00023125"/>
    </source>
</evidence>
<dbReference type="AlphaFoldDB" id="A0A498C7Q2"/>
<evidence type="ECO:0000313" key="6">
    <source>
        <dbReference type="EMBL" id="RLK51137.1"/>
    </source>
</evidence>